<dbReference type="SUPFAM" id="SSF102462">
    <property type="entry name" value="Peptidyl-tRNA hydrolase II"/>
    <property type="match status" value="1"/>
</dbReference>
<evidence type="ECO:0000256" key="3">
    <source>
        <dbReference type="ARBA" id="ARBA00038050"/>
    </source>
</evidence>
<dbReference type="EC" id="3.1.1.29" evidence="1"/>
<dbReference type="PANTHER" id="PTHR12649:SF11">
    <property type="entry name" value="PEPTIDYL-TRNA HYDROLASE 2, MITOCHONDRIAL"/>
    <property type="match status" value="1"/>
</dbReference>
<protein>
    <recommendedName>
        <fullName evidence="1">peptidyl-tRNA hydrolase</fullName>
        <ecNumber evidence="1">3.1.1.29</ecNumber>
    </recommendedName>
</protein>
<proteinExistence type="inferred from homology"/>
<evidence type="ECO:0000256" key="2">
    <source>
        <dbReference type="ARBA" id="ARBA00022801"/>
    </source>
</evidence>
<dbReference type="Gene3D" id="3.40.1490.10">
    <property type="entry name" value="Bit1"/>
    <property type="match status" value="1"/>
</dbReference>
<comment type="similarity">
    <text evidence="3">Belongs to the PTH2 family.</text>
</comment>
<comment type="caution">
    <text evidence="5">The sequence shown here is derived from an EMBL/GenBank/DDBJ whole genome shotgun (WGS) entry which is preliminary data.</text>
</comment>
<accession>A0A0P5G5J0</accession>
<evidence type="ECO:0000313" key="5">
    <source>
        <dbReference type="EMBL" id="KZS11861.1"/>
    </source>
</evidence>
<keyword evidence="2 5" id="KW-0378">Hydrolase</keyword>
<evidence type="ECO:0000256" key="4">
    <source>
        <dbReference type="ARBA" id="ARBA00048707"/>
    </source>
</evidence>
<dbReference type="CDD" id="cd02430">
    <property type="entry name" value="PTH2"/>
    <property type="match status" value="1"/>
</dbReference>
<name>A0A0P5G5J0_9CRUS</name>
<dbReference type="NCBIfam" id="NF003314">
    <property type="entry name" value="PRK04322.1"/>
    <property type="match status" value="1"/>
</dbReference>
<dbReference type="Proteomes" id="UP000076858">
    <property type="component" value="Unassembled WGS sequence"/>
</dbReference>
<dbReference type="NCBIfam" id="TIGR00283">
    <property type="entry name" value="arch_pth2"/>
    <property type="match status" value="1"/>
</dbReference>
<dbReference type="EMBL" id="LRGB01001499">
    <property type="protein sequence ID" value="KZS11861.1"/>
    <property type="molecule type" value="Genomic_DNA"/>
</dbReference>
<evidence type="ECO:0000313" key="6">
    <source>
        <dbReference type="Proteomes" id="UP000076858"/>
    </source>
</evidence>
<dbReference type="InterPro" id="IPR002833">
    <property type="entry name" value="PTH2"/>
</dbReference>
<dbReference type="FunFam" id="3.40.1490.10:FF:000001">
    <property type="entry name" value="Peptidyl-tRNA hydrolase 2"/>
    <property type="match status" value="1"/>
</dbReference>
<dbReference type="AlphaFoldDB" id="A0A0P5G5J0"/>
<dbReference type="OrthoDB" id="1733656at2759"/>
<sequence length="174" mass="18838">MIGLLEDFVNPSFLAGLSCGIISSALIYRLLANDAPTTLPKNEDDELTYGGPINNHGQTYKLLLVVRNDLKMGKGKIAAQCSHAAVAAYKQILHKDPEMLKWWENFGQPKVVVKVDSEEELLSLATISRSKGLLTSVVRDAGRTQIAPGSKTVLAIGPAITEAIDEVTCHLKLL</sequence>
<comment type="catalytic activity">
    <reaction evidence="4">
        <text>an N-acyl-L-alpha-aminoacyl-tRNA + H2O = an N-acyl-L-amino acid + a tRNA + H(+)</text>
        <dbReference type="Rhea" id="RHEA:54448"/>
        <dbReference type="Rhea" id="RHEA-COMP:10123"/>
        <dbReference type="Rhea" id="RHEA-COMP:13883"/>
        <dbReference type="ChEBI" id="CHEBI:15377"/>
        <dbReference type="ChEBI" id="CHEBI:15378"/>
        <dbReference type="ChEBI" id="CHEBI:59874"/>
        <dbReference type="ChEBI" id="CHEBI:78442"/>
        <dbReference type="ChEBI" id="CHEBI:138191"/>
        <dbReference type="EC" id="3.1.1.29"/>
    </reaction>
</comment>
<keyword evidence="6" id="KW-1185">Reference proteome</keyword>
<dbReference type="PANTHER" id="PTHR12649">
    <property type="entry name" value="PEPTIDYL-TRNA HYDROLASE 2"/>
    <property type="match status" value="1"/>
</dbReference>
<dbReference type="Pfam" id="PF01981">
    <property type="entry name" value="PTH2"/>
    <property type="match status" value="1"/>
</dbReference>
<dbReference type="GO" id="GO:0004045">
    <property type="term" value="F:peptidyl-tRNA hydrolase activity"/>
    <property type="evidence" value="ECO:0007669"/>
    <property type="project" value="UniProtKB-EC"/>
</dbReference>
<dbReference type="GO" id="GO:0005829">
    <property type="term" value="C:cytosol"/>
    <property type="evidence" value="ECO:0007669"/>
    <property type="project" value="TreeGrafter"/>
</dbReference>
<organism evidence="5 6">
    <name type="scientific">Daphnia magna</name>
    <dbReference type="NCBI Taxonomy" id="35525"/>
    <lineage>
        <taxon>Eukaryota</taxon>
        <taxon>Metazoa</taxon>
        <taxon>Ecdysozoa</taxon>
        <taxon>Arthropoda</taxon>
        <taxon>Crustacea</taxon>
        <taxon>Branchiopoda</taxon>
        <taxon>Diplostraca</taxon>
        <taxon>Cladocera</taxon>
        <taxon>Anomopoda</taxon>
        <taxon>Daphniidae</taxon>
        <taxon>Daphnia</taxon>
    </lineage>
</organism>
<dbReference type="InterPro" id="IPR023476">
    <property type="entry name" value="Pep_tRNA_hydro_II_dom_sf"/>
</dbReference>
<reference evidence="5 6" key="1">
    <citation type="submission" date="2016-03" db="EMBL/GenBank/DDBJ databases">
        <title>EvidentialGene: Evidence-directed Construction of Genes on Genomes.</title>
        <authorList>
            <person name="Gilbert D.G."/>
            <person name="Choi J.-H."/>
            <person name="Mockaitis K."/>
            <person name="Colbourne J."/>
            <person name="Pfrender M."/>
        </authorList>
    </citation>
    <scope>NUCLEOTIDE SEQUENCE [LARGE SCALE GENOMIC DNA]</scope>
    <source>
        <strain evidence="5 6">Xinb3</strain>
        <tissue evidence="5">Complete organism</tissue>
    </source>
</reference>
<dbReference type="STRING" id="35525.A0A0P5G5J0"/>
<evidence type="ECO:0000256" key="1">
    <source>
        <dbReference type="ARBA" id="ARBA00013260"/>
    </source>
</evidence>
<gene>
    <name evidence="5" type="ORF">APZ42_023351</name>
</gene>